<evidence type="ECO:0000256" key="1">
    <source>
        <dbReference type="SAM" id="MobiDB-lite"/>
    </source>
</evidence>
<reference evidence="2 3" key="1">
    <citation type="journal article" date="2015" name="Nature">
        <title>rRNA introns, odd ribosomes, and small enigmatic genomes across a large radiation of phyla.</title>
        <authorList>
            <person name="Brown C.T."/>
            <person name="Hug L.A."/>
            <person name="Thomas B.C."/>
            <person name="Sharon I."/>
            <person name="Castelle C.J."/>
            <person name="Singh A."/>
            <person name="Wilkins M.J."/>
            <person name="Williams K.H."/>
            <person name="Banfield J.F."/>
        </authorList>
    </citation>
    <scope>NUCLEOTIDE SEQUENCE [LARGE SCALE GENOMIC DNA]</scope>
</reference>
<dbReference type="EMBL" id="LBTR01000017">
    <property type="protein sequence ID" value="KKQ45295.1"/>
    <property type="molecule type" value="Genomic_DNA"/>
</dbReference>
<dbReference type="AlphaFoldDB" id="A0A0G0I2Y2"/>
<feature type="compositionally biased region" description="Basic and acidic residues" evidence="1">
    <location>
        <begin position="43"/>
        <end position="52"/>
    </location>
</feature>
<name>A0A0G0I2Y2_9BACT</name>
<comment type="caution">
    <text evidence="2">The sequence shown here is derived from an EMBL/GenBank/DDBJ whole genome shotgun (WGS) entry which is preliminary data.</text>
</comment>
<evidence type="ECO:0000313" key="2">
    <source>
        <dbReference type="EMBL" id="KKQ45295.1"/>
    </source>
</evidence>
<gene>
    <name evidence="2" type="ORF">US62_C0017G0014</name>
</gene>
<dbReference type="Gene3D" id="2.60.40.10">
    <property type="entry name" value="Immunoglobulins"/>
    <property type="match status" value="1"/>
</dbReference>
<protein>
    <recommendedName>
        <fullName evidence="4">Polymorphic outer membrane protein</fullName>
    </recommendedName>
</protein>
<dbReference type="Proteomes" id="UP000034603">
    <property type="component" value="Unassembled WGS sequence"/>
</dbReference>
<feature type="region of interest" description="Disordered" evidence="1">
    <location>
        <begin position="38"/>
        <end position="59"/>
    </location>
</feature>
<dbReference type="InterPro" id="IPR013783">
    <property type="entry name" value="Ig-like_fold"/>
</dbReference>
<evidence type="ECO:0000313" key="3">
    <source>
        <dbReference type="Proteomes" id="UP000034603"/>
    </source>
</evidence>
<accession>A0A0G0I2Y2</accession>
<evidence type="ECO:0008006" key="4">
    <source>
        <dbReference type="Google" id="ProtNLM"/>
    </source>
</evidence>
<organism evidence="2 3">
    <name type="scientific">Candidatus Woesebacteria bacterium GW2011_GWA1_37_8</name>
    <dbReference type="NCBI Taxonomy" id="1618546"/>
    <lineage>
        <taxon>Bacteria</taxon>
        <taxon>Candidatus Woeseibacteriota</taxon>
    </lineage>
</organism>
<sequence length="146" mass="15954">MRKELLIAIVVGLLFGLIIGFGIWRANSAINKDQISTESTSNYDEKTTDTKIQEPTQTESKDLVVSAPLEYDVLTQNPVVITGLTTGNTNVIISTEVKDYIVTSKPGGDFTAEVQLSPGLNQILITNPENTAEPKILNLVYSEELK</sequence>
<proteinExistence type="predicted"/>